<dbReference type="Gene3D" id="3.10.450.160">
    <property type="entry name" value="inner membrane protein cigr"/>
    <property type="match status" value="1"/>
</dbReference>
<evidence type="ECO:0000313" key="3">
    <source>
        <dbReference type="EMBL" id="XAU16091.1"/>
    </source>
</evidence>
<reference evidence="3 4" key="1">
    <citation type="submission" date="2024-03" db="EMBL/GenBank/DDBJ databases">
        <title>Sulfurimonas sp. HSL3-1.</title>
        <authorList>
            <person name="Wang S."/>
        </authorList>
    </citation>
    <scope>NUCLEOTIDE SEQUENCE [LARGE SCALE GENOMIC DNA]</scope>
    <source>
        <strain evidence="3 4">HSL3-1</strain>
    </source>
</reference>
<dbReference type="Proteomes" id="UP001447842">
    <property type="component" value="Chromosome"/>
</dbReference>
<sequence>MNRRGLLALACIGALCVFPVQAKNDKHGDLPPGLQKKARSGKPLPPGWQKKLQRGQRIDRAVFEQEAVIIAPRDRDGLLTVRIDGKVARVAEKTLEIVDILQR</sequence>
<feature type="chain" id="PRO_5046843036" evidence="2">
    <location>
        <begin position="23"/>
        <end position="103"/>
    </location>
</feature>
<evidence type="ECO:0000256" key="2">
    <source>
        <dbReference type="SAM" id="SignalP"/>
    </source>
</evidence>
<evidence type="ECO:0000313" key="4">
    <source>
        <dbReference type="Proteomes" id="UP001447842"/>
    </source>
</evidence>
<feature type="region of interest" description="Disordered" evidence="1">
    <location>
        <begin position="24"/>
        <end position="55"/>
    </location>
</feature>
<evidence type="ECO:0000256" key="1">
    <source>
        <dbReference type="SAM" id="MobiDB-lite"/>
    </source>
</evidence>
<accession>A0ABZ3HC36</accession>
<proteinExistence type="predicted"/>
<keyword evidence="4" id="KW-1185">Reference proteome</keyword>
<name>A0ABZ3HC36_9BACT</name>
<protein>
    <submittedName>
        <fullName evidence="3">Uncharacterized protein</fullName>
    </submittedName>
</protein>
<feature type="signal peptide" evidence="2">
    <location>
        <begin position="1"/>
        <end position="22"/>
    </location>
</feature>
<dbReference type="EMBL" id="CP147920">
    <property type="protein sequence ID" value="XAU16091.1"/>
    <property type="molecule type" value="Genomic_DNA"/>
</dbReference>
<organism evidence="3 4">
    <name type="scientific">Sulfurimonas diazotrophicus</name>
    <dbReference type="NCBI Taxonomy" id="3131939"/>
    <lineage>
        <taxon>Bacteria</taxon>
        <taxon>Pseudomonadati</taxon>
        <taxon>Campylobacterota</taxon>
        <taxon>Epsilonproteobacteria</taxon>
        <taxon>Campylobacterales</taxon>
        <taxon>Sulfurimonadaceae</taxon>
        <taxon>Sulfurimonas</taxon>
    </lineage>
</organism>
<gene>
    <name evidence="3" type="ORF">WCY31_05130</name>
</gene>
<dbReference type="RefSeq" id="WP_345971240.1">
    <property type="nucleotide sequence ID" value="NZ_CP147920.1"/>
</dbReference>
<keyword evidence="2" id="KW-0732">Signal</keyword>